<proteinExistence type="predicted"/>
<reference evidence="2" key="1">
    <citation type="submission" date="2020-02" db="EMBL/GenBank/DDBJ databases">
        <authorList>
            <person name="Meier V. D."/>
        </authorList>
    </citation>
    <scope>NUCLEOTIDE SEQUENCE</scope>
    <source>
        <strain evidence="2">AVDCRST_MAG24</strain>
    </source>
</reference>
<dbReference type="EMBL" id="CADCUF010000117">
    <property type="protein sequence ID" value="CAA9329841.1"/>
    <property type="molecule type" value="Genomic_DNA"/>
</dbReference>
<feature type="compositionally biased region" description="Basic residues" evidence="1">
    <location>
        <begin position="42"/>
        <end position="51"/>
    </location>
</feature>
<name>A0A6J4LEX1_9ACTN</name>
<feature type="region of interest" description="Disordered" evidence="1">
    <location>
        <begin position="1"/>
        <end position="51"/>
    </location>
</feature>
<sequence length="51" mass="5512">LRRRAGPVDVPGRRAARGGGRLHHRLGPPAPGGPHVRPAPRDRRRGRRAGV</sequence>
<feature type="non-terminal residue" evidence="2">
    <location>
        <position position="1"/>
    </location>
</feature>
<feature type="non-terminal residue" evidence="2">
    <location>
        <position position="51"/>
    </location>
</feature>
<accession>A0A6J4LEX1</accession>
<dbReference type="AlphaFoldDB" id="A0A6J4LEX1"/>
<organism evidence="2">
    <name type="scientific">uncultured Nocardioidaceae bacterium</name>
    <dbReference type="NCBI Taxonomy" id="253824"/>
    <lineage>
        <taxon>Bacteria</taxon>
        <taxon>Bacillati</taxon>
        <taxon>Actinomycetota</taxon>
        <taxon>Actinomycetes</taxon>
        <taxon>Propionibacteriales</taxon>
        <taxon>Nocardioidaceae</taxon>
        <taxon>environmental samples</taxon>
    </lineage>
</organism>
<feature type="compositionally biased region" description="Basic residues" evidence="1">
    <location>
        <begin position="14"/>
        <end position="26"/>
    </location>
</feature>
<protein>
    <submittedName>
        <fullName evidence="2">Uncharacterized protein</fullName>
    </submittedName>
</protein>
<evidence type="ECO:0000256" key="1">
    <source>
        <dbReference type="SAM" id="MobiDB-lite"/>
    </source>
</evidence>
<gene>
    <name evidence="2" type="ORF">AVDCRST_MAG24-750</name>
</gene>
<evidence type="ECO:0000313" key="2">
    <source>
        <dbReference type="EMBL" id="CAA9329841.1"/>
    </source>
</evidence>